<dbReference type="Gene3D" id="1.10.10.10">
    <property type="entry name" value="Winged helix-like DNA-binding domain superfamily/Winged helix DNA-binding domain"/>
    <property type="match status" value="1"/>
</dbReference>
<evidence type="ECO:0000259" key="2">
    <source>
        <dbReference type="PROSITE" id="PS50995"/>
    </source>
</evidence>
<dbReference type="Pfam" id="PF01047">
    <property type="entry name" value="MarR"/>
    <property type="match status" value="1"/>
</dbReference>
<dbReference type="EMBL" id="BJHW01000001">
    <property type="protein sequence ID" value="GDY52074.1"/>
    <property type="molecule type" value="Genomic_DNA"/>
</dbReference>
<dbReference type="SUPFAM" id="SSF46785">
    <property type="entry name" value="Winged helix' DNA-binding domain"/>
    <property type="match status" value="1"/>
</dbReference>
<dbReference type="AlphaFoldDB" id="A0A4D4KV65"/>
<accession>A0A4D4KV65</accession>
<dbReference type="Proteomes" id="UP000301309">
    <property type="component" value="Unassembled WGS sequence"/>
</dbReference>
<dbReference type="InterPro" id="IPR000835">
    <property type="entry name" value="HTH_MarR-typ"/>
</dbReference>
<proteinExistence type="predicted"/>
<evidence type="ECO:0000313" key="4">
    <source>
        <dbReference type="Proteomes" id="UP000301309"/>
    </source>
</evidence>
<dbReference type="InterPro" id="IPR039422">
    <property type="entry name" value="MarR/SlyA-like"/>
</dbReference>
<keyword evidence="4" id="KW-1185">Reference proteome</keyword>
<dbReference type="PANTHER" id="PTHR33164">
    <property type="entry name" value="TRANSCRIPTIONAL REGULATOR, MARR FAMILY"/>
    <property type="match status" value="1"/>
</dbReference>
<feature type="region of interest" description="Disordered" evidence="1">
    <location>
        <begin position="131"/>
        <end position="186"/>
    </location>
</feature>
<reference evidence="3 4" key="1">
    <citation type="journal article" date="2020" name="Int. J. Syst. Evol. Microbiol.">
        <title>Reclassification of Streptomyces castelarensis and Streptomyces sporoclivatus as later heterotypic synonyms of Streptomyces antimycoticus.</title>
        <authorList>
            <person name="Komaki H."/>
            <person name="Tamura T."/>
        </authorList>
    </citation>
    <scope>NUCLEOTIDE SEQUENCE [LARGE SCALE GENOMIC DNA]</scope>
    <source>
        <strain evidence="3 4">NBRC 13459</strain>
    </source>
</reference>
<feature type="compositionally biased region" description="Low complexity" evidence="1">
    <location>
        <begin position="151"/>
        <end position="161"/>
    </location>
</feature>
<evidence type="ECO:0000256" key="1">
    <source>
        <dbReference type="SAM" id="MobiDB-lite"/>
    </source>
</evidence>
<dbReference type="SMART" id="SM00347">
    <property type="entry name" value="HTH_MARR"/>
    <property type="match status" value="1"/>
</dbReference>
<dbReference type="GO" id="GO:0006950">
    <property type="term" value="P:response to stress"/>
    <property type="evidence" value="ECO:0007669"/>
    <property type="project" value="TreeGrafter"/>
</dbReference>
<organism evidence="3 4">
    <name type="scientific">Streptomyces violaceusniger</name>
    <dbReference type="NCBI Taxonomy" id="68280"/>
    <lineage>
        <taxon>Bacteria</taxon>
        <taxon>Bacillati</taxon>
        <taxon>Actinomycetota</taxon>
        <taxon>Actinomycetes</taxon>
        <taxon>Kitasatosporales</taxon>
        <taxon>Streptomycetaceae</taxon>
        <taxon>Streptomyces</taxon>
        <taxon>Streptomyces violaceusniger group</taxon>
    </lineage>
</organism>
<feature type="domain" description="HTH marR-type" evidence="2">
    <location>
        <begin position="1"/>
        <end position="148"/>
    </location>
</feature>
<feature type="compositionally biased region" description="Polar residues" evidence="1">
    <location>
        <begin position="131"/>
        <end position="149"/>
    </location>
</feature>
<dbReference type="InterPro" id="IPR036388">
    <property type="entry name" value="WH-like_DNA-bd_sf"/>
</dbReference>
<evidence type="ECO:0000313" key="3">
    <source>
        <dbReference type="EMBL" id="GDY52074.1"/>
    </source>
</evidence>
<dbReference type="PROSITE" id="PS50995">
    <property type="entry name" value="HTH_MARR_2"/>
    <property type="match status" value="1"/>
</dbReference>
<sequence length="186" mass="21231">MTETRSLEPEEWEFWDVWMRAQRLLTRELERGLQRDCDISKPEFSVLVTLWQAADREMRVGELSESLDWDKSRVSHQLTRMEKRGFVKRTQYGADGRRAGVGLTAEGRRAAQSAILVHGGNIRRHFLDSLTPSRHQSSGHGASKQSIASGRTAARLPATARPRPRHTPPSWAPPIRPWALPDRPYT</sequence>
<dbReference type="GO" id="GO:0003700">
    <property type="term" value="F:DNA-binding transcription factor activity"/>
    <property type="evidence" value="ECO:0007669"/>
    <property type="project" value="InterPro"/>
</dbReference>
<dbReference type="PANTHER" id="PTHR33164:SF99">
    <property type="entry name" value="MARR FAMILY REGULATORY PROTEIN"/>
    <property type="match status" value="1"/>
</dbReference>
<gene>
    <name evidence="3" type="ORF">SVIO_026970</name>
</gene>
<comment type="caution">
    <text evidence="3">The sequence shown here is derived from an EMBL/GenBank/DDBJ whole genome shotgun (WGS) entry which is preliminary data.</text>
</comment>
<protein>
    <recommendedName>
        <fullName evidence="2">HTH marR-type domain-containing protein</fullName>
    </recommendedName>
</protein>
<dbReference type="InterPro" id="IPR011991">
    <property type="entry name" value="ArsR-like_HTH"/>
</dbReference>
<name>A0A4D4KV65_STRVO</name>
<dbReference type="InterPro" id="IPR036390">
    <property type="entry name" value="WH_DNA-bd_sf"/>
</dbReference>
<dbReference type="CDD" id="cd00090">
    <property type="entry name" value="HTH_ARSR"/>
    <property type="match status" value="1"/>
</dbReference>